<sequence>FRNIFISTNVIFGGSFCSKSYFTKISFIWTSAAFK</sequence>
<dbReference type="EMBL" id="ADOS01001377">
    <property type="status" value="NOT_ANNOTATED_CDS"/>
    <property type="molecule type" value="Genomic_DNA"/>
</dbReference>
<dbReference type="HOGENOM" id="CLU_3371254_0_0_1"/>
<dbReference type="AlphaFoldDB" id="K3XCU9"/>
<dbReference type="VEuPathDB" id="FungiDB:PYU1_G015017"/>
<keyword evidence="2" id="KW-1185">Reference proteome</keyword>
<proteinExistence type="predicted"/>
<evidence type="ECO:0000313" key="1">
    <source>
        <dbReference type="EnsemblProtists" id="PYU1_T015048"/>
    </source>
</evidence>
<reference evidence="2" key="2">
    <citation type="submission" date="2010-04" db="EMBL/GenBank/DDBJ databases">
        <authorList>
            <person name="Buell R."/>
            <person name="Hamilton J."/>
            <person name="Hostetler J."/>
        </authorList>
    </citation>
    <scope>NUCLEOTIDE SEQUENCE [LARGE SCALE GENOMIC DNA]</scope>
    <source>
        <strain evidence="2">DAOM:BR144</strain>
    </source>
</reference>
<protein>
    <submittedName>
        <fullName evidence="1">Uncharacterized protein</fullName>
    </submittedName>
</protein>
<dbReference type="Proteomes" id="UP000019132">
    <property type="component" value="Unassembled WGS sequence"/>
</dbReference>
<dbReference type="InParanoid" id="K3XCU9"/>
<reference evidence="2" key="1">
    <citation type="journal article" date="2010" name="Genome Biol.">
        <title>Genome sequence of the necrotrophic plant pathogen Pythium ultimum reveals original pathogenicity mechanisms and effector repertoire.</title>
        <authorList>
            <person name="Levesque C.A."/>
            <person name="Brouwer H."/>
            <person name="Cano L."/>
            <person name="Hamilton J.P."/>
            <person name="Holt C."/>
            <person name="Huitema E."/>
            <person name="Raffaele S."/>
            <person name="Robideau G.P."/>
            <person name="Thines M."/>
            <person name="Win J."/>
            <person name="Zerillo M.M."/>
            <person name="Beakes G.W."/>
            <person name="Boore J.L."/>
            <person name="Busam D."/>
            <person name="Dumas B."/>
            <person name="Ferriera S."/>
            <person name="Fuerstenberg S.I."/>
            <person name="Gachon C.M."/>
            <person name="Gaulin E."/>
            <person name="Govers F."/>
            <person name="Grenville-Briggs L."/>
            <person name="Horner N."/>
            <person name="Hostetler J."/>
            <person name="Jiang R.H."/>
            <person name="Johnson J."/>
            <person name="Krajaejun T."/>
            <person name="Lin H."/>
            <person name="Meijer H.J."/>
            <person name="Moore B."/>
            <person name="Morris P."/>
            <person name="Phuntmart V."/>
            <person name="Puiu D."/>
            <person name="Shetty J."/>
            <person name="Stajich J.E."/>
            <person name="Tripathy S."/>
            <person name="Wawra S."/>
            <person name="van West P."/>
            <person name="Whitty B.R."/>
            <person name="Coutinho P.M."/>
            <person name="Henrissat B."/>
            <person name="Martin F."/>
            <person name="Thomas P.D."/>
            <person name="Tyler B.M."/>
            <person name="De Vries R.P."/>
            <person name="Kamoun S."/>
            <person name="Yandell M."/>
            <person name="Tisserat N."/>
            <person name="Buell C.R."/>
        </authorList>
    </citation>
    <scope>NUCLEOTIDE SEQUENCE</scope>
    <source>
        <strain evidence="2">DAOM:BR144</strain>
    </source>
</reference>
<organism evidence="1 2">
    <name type="scientific">Globisporangium ultimum (strain ATCC 200006 / CBS 805.95 / DAOM BR144)</name>
    <name type="common">Pythium ultimum</name>
    <dbReference type="NCBI Taxonomy" id="431595"/>
    <lineage>
        <taxon>Eukaryota</taxon>
        <taxon>Sar</taxon>
        <taxon>Stramenopiles</taxon>
        <taxon>Oomycota</taxon>
        <taxon>Peronosporomycetes</taxon>
        <taxon>Pythiales</taxon>
        <taxon>Pythiaceae</taxon>
        <taxon>Globisporangium</taxon>
    </lineage>
</organism>
<accession>K3XCU9</accession>
<dbReference type="EnsemblProtists" id="PYU1_T015048">
    <property type="protein sequence ID" value="PYU1_T015048"/>
    <property type="gene ID" value="PYU1_G015017"/>
</dbReference>
<reference evidence="1" key="3">
    <citation type="submission" date="2015-02" db="UniProtKB">
        <authorList>
            <consortium name="EnsemblProtists"/>
        </authorList>
    </citation>
    <scope>IDENTIFICATION</scope>
    <source>
        <strain evidence="1">DAOM BR144</strain>
    </source>
</reference>
<evidence type="ECO:0000313" key="2">
    <source>
        <dbReference type="Proteomes" id="UP000019132"/>
    </source>
</evidence>
<name>K3XCU9_GLOUD</name>